<dbReference type="Gene3D" id="1.20.1540.10">
    <property type="entry name" value="Rhomboid-like"/>
    <property type="match status" value="1"/>
</dbReference>
<feature type="domain" description="Peptidase S54 rhomboid" evidence="6">
    <location>
        <begin position="45"/>
        <end position="200"/>
    </location>
</feature>
<feature type="transmembrane region" description="Helical" evidence="5">
    <location>
        <begin position="81"/>
        <end position="103"/>
    </location>
</feature>
<reference evidence="8 9" key="1">
    <citation type="submission" date="2017-07" db="EMBL/GenBank/DDBJ databases">
        <title>Leptospira spp. isolated from tropical soils.</title>
        <authorList>
            <person name="Thibeaux R."/>
            <person name="Iraola G."/>
            <person name="Ferres I."/>
            <person name="Bierque E."/>
            <person name="Girault D."/>
            <person name="Soupe-Gilbert M.-E."/>
            <person name="Picardeau M."/>
            <person name="Goarant C."/>
        </authorList>
    </citation>
    <scope>NUCLEOTIDE SEQUENCE [LARGE SCALE GENOMIC DNA]</scope>
    <source>
        <strain evidence="8 9">JW2-C-B1</strain>
    </source>
</reference>
<comment type="subcellular location">
    <subcellularLocation>
        <location evidence="1">Membrane</location>
        <topology evidence="1">Multi-pass membrane protein</topology>
    </subcellularLocation>
</comment>
<dbReference type="SUPFAM" id="SSF144091">
    <property type="entry name" value="Rhomboid-like"/>
    <property type="match status" value="1"/>
</dbReference>
<dbReference type="GO" id="GO:0016020">
    <property type="term" value="C:membrane"/>
    <property type="evidence" value="ECO:0007669"/>
    <property type="project" value="UniProtKB-SubCell"/>
</dbReference>
<evidence type="ECO:0000256" key="1">
    <source>
        <dbReference type="ARBA" id="ARBA00004141"/>
    </source>
</evidence>
<evidence type="ECO:0000313" key="9">
    <source>
        <dbReference type="Proteomes" id="UP000231919"/>
    </source>
</evidence>
<keyword evidence="7" id="KW-0378">Hydrolase</keyword>
<keyword evidence="7" id="KW-0645">Protease</keyword>
<gene>
    <name evidence="8" type="ORF">CH378_08445</name>
    <name evidence="7" type="ORF">EFP84_06240</name>
</gene>
<dbReference type="RefSeq" id="WP_010573992.1">
    <property type="nucleotide sequence ID" value="NZ_CP033614.1"/>
</dbReference>
<feature type="transmembrane region" description="Helical" evidence="5">
    <location>
        <begin position="109"/>
        <end position="127"/>
    </location>
</feature>
<accession>A0A2M9XL96</accession>
<sequence>MLIFEKANFLGRIPFITFFLIGLMCLLNLLGVGDLHLSSSQIDSYHLVASIFGHANFLHFLGNAFYLYMYGDNVEDVLGHVVYLCLFVLLGVVANFAFISLHIGEEYRLIGASGAISGILGLYYIFFPKVKTNVVIPIRIPYSIFEEYISLDNIPVSWSFVFWFVIQIAFTIRESFGVLGIAFSAHAGGFLAGTLIGILFKRIGFLDRHSERLNSLKMDKMSILCPSCNTPKKIPRYGRYKCGACECEFFFDSKGKRILIP</sequence>
<dbReference type="Pfam" id="PF01694">
    <property type="entry name" value="Rhomboid"/>
    <property type="match status" value="1"/>
</dbReference>
<protein>
    <submittedName>
        <fullName evidence="7">Rhomboid family intramembrane serine protease</fullName>
    </submittedName>
</protein>
<feature type="transmembrane region" description="Helical" evidence="5">
    <location>
        <begin position="148"/>
        <end position="170"/>
    </location>
</feature>
<dbReference type="EMBL" id="NPDP01000012">
    <property type="protein sequence ID" value="PJZ30247.1"/>
    <property type="molecule type" value="Genomic_DNA"/>
</dbReference>
<evidence type="ECO:0000259" key="6">
    <source>
        <dbReference type="Pfam" id="PF01694"/>
    </source>
</evidence>
<feature type="transmembrane region" description="Helical" evidence="5">
    <location>
        <begin position="176"/>
        <end position="200"/>
    </location>
</feature>
<reference evidence="7 10" key="2">
    <citation type="submission" date="2018-11" db="EMBL/GenBank/DDBJ databases">
        <title>Complete genome sequence of Leptospira kmetyi isolate LS 001/16 from soil sample associated with a leptospirosis patient in Kelantan.</title>
        <authorList>
            <person name="Muhammad Yusoff F."/>
            <person name="Muhammad Yusoff S."/>
            <person name="Ahmad M.N."/>
            <person name="Yusof N.Y."/>
            <person name="Aziah I."/>
        </authorList>
    </citation>
    <scope>NUCLEOTIDE SEQUENCE [LARGE SCALE GENOMIC DNA]</scope>
    <source>
        <strain evidence="7 10">LS 001/16</strain>
    </source>
</reference>
<dbReference type="KEGG" id="lkm:EFP84_06240"/>
<name>A0A2M9XL96_9LEPT</name>
<dbReference type="OrthoDB" id="9813074at2"/>
<evidence type="ECO:0000313" key="8">
    <source>
        <dbReference type="EMBL" id="PJZ30247.1"/>
    </source>
</evidence>
<feature type="transmembrane region" description="Helical" evidence="5">
    <location>
        <begin position="45"/>
        <end position="69"/>
    </location>
</feature>
<evidence type="ECO:0000256" key="2">
    <source>
        <dbReference type="ARBA" id="ARBA00022692"/>
    </source>
</evidence>
<keyword evidence="3 5" id="KW-1133">Transmembrane helix</keyword>
<dbReference type="GO" id="GO:0006508">
    <property type="term" value="P:proteolysis"/>
    <property type="evidence" value="ECO:0007669"/>
    <property type="project" value="UniProtKB-KW"/>
</dbReference>
<dbReference type="AlphaFoldDB" id="A0A2M9XL96"/>
<keyword evidence="4 5" id="KW-0472">Membrane</keyword>
<evidence type="ECO:0000256" key="4">
    <source>
        <dbReference type="ARBA" id="ARBA00023136"/>
    </source>
</evidence>
<evidence type="ECO:0000313" key="10">
    <source>
        <dbReference type="Proteomes" id="UP000276407"/>
    </source>
</evidence>
<evidence type="ECO:0000256" key="3">
    <source>
        <dbReference type="ARBA" id="ARBA00022989"/>
    </source>
</evidence>
<evidence type="ECO:0000256" key="5">
    <source>
        <dbReference type="SAM" id="Phobius"/>
    </source>
</evidence>
<dbReference type="Proteomes" id="UP000231919">
    <property type="component" value="Unassembled WGS sequence"/>
</dbReference>
<keyword evidence="2 5" id="KW-0812">Transmembrane</keyword>
<dbReference type="InterPro" id="IPR022764">
    <property type="entry name" value="Peptidase_S54_rhomboid_dom"/>
</dbReference>
<dbReference type="PANTHER" id="PTHR43066">
    <property type="entry name" value="RHOMBOID-RELATED PROTEIN"/>
    <property type="match status" value="1"/>
</dbReference>
<organism evidence="7 10">
    <name type="scientific">Leptospira kmetyi</name>
    <dbReference type="NCBI Taxonomy" id="408139"/>
    <lineage>
        <taxon>Bacteria</taxon>
        <taxon>Pseudomonadati</taxon>
        <taxon>Spirochaetota</taxon>
        <taxon>Spirochaetia</taxon>
        <taxon>Leptospirales</taxon>
        <taxon>Leptospiraceae</taxon>
        <taxon>Leptospira</taxon>
    </lineage>
</organism>
<feature type="transmembrane region" description="Helical" evidence="5">
    <location>
        <begin position="12"/>
        <end position="33"/>
    </location>
</feature>
<keyword evidence="9" id="KW-1185">Reference proteome</keyword>
<proteinExistence type="predicted"/>
<evidence type="ECO:0000313" key="7">
    <source>
        <dbReference type="EMBL" id="AYV55152.1"/>
    </source>
</evidence>
<dbReference type="GO" id="GO:0004252">
    <property type="term" value="F:serine-type endopeptidase activity"/>
    <property type="evidence" value="ECO:0007669"/>
    <property type="project" value="InterPro"/>
</dbReference>
<dbReference type="EMBL" id="CP033614">
    <property type="protein sequence ID" value="AYV55152.1"/>
    <property type="molecule type" value="Genomic_DNA"/>
</dbReference>
<dbReference type="Proteomes" id="UP000276407">
    <property type="component" value="Chromosome 1"/>
</dbReference>
<dbReference type="InterPro" id="IPR035952">
    <property type="entry name" value="Rhomboid-like_sf"/>
</dbReference>
<dbReference type="PANTHER" id="PTHR43066:SF11">
    <property type="entry name" value="PEPTIDASE S54 RHOMBOID DOMAIN-CONTAINING PROTEIN"/>
    <property type="match status" value="1"/>
</dbReference>